<dbReference type="EMBL" id="CAJNDS010002734">
    <property type="protein sequence ID" value="CAE7577130.1"/>
    <property type="molecule type" value="Genomic_DNA"/>
</dbReference>
<proteinExistence type="predicted"/>
<evidence type="ECO:0000313" key="2">
    <source>
        <dbReference type="EMBL" id="CAE7577130.1"/>
    </source>
</evidence>
<evidence type="ECO:0000256" key="1">
    <source>
        <dbReference type="SAM" id="MobiDB-lite"/>
    </source>
</evidence>
<protein>
    <submittedName>
        <fullName evidence="2">Uncharacterized protein</fullName>
    </submittedName>
</protein>
<sequence length="285" mass="31028">MPPSQRPRVLPSKEELQAQDQASKKRHPHPGVHPGSGRHRHRRGDAANPAAAAAAAKAPPPAKLFRQPFPPKKPSEPSGTQDQQVEGESRKPRPSRPPPNRPASRASRPPGHRRYQDHAPGWPGAFLHKSEHQNDTSACPLPGLVASYAPNKRTALASHPRSGSTWLRFMLERASSLPCGFEDPGWANILPHVGEDPSHPQNVNKEGLVVKTHSICYGCWADAGIEDRLTITGHTRMTLEKAAALVGQEYAERIQSKGCCLVFPPSTLESMIRQPLGSKSNGRVS</sequence>
<accession>A0A812UT04</accession>
<feature type="compositionally biased region" description="Basic residues" evidence="1">
    <location>
        <begin position="24"/>
        <end position="43"/>
    </location>
</feature>
<feature type="compositionally biased region" description="Polar residues" evidence="1">
    <location>
        <begin position="77"/>
        <end position="86"/>
    </location>
</feature>
<reference evidence="2" key="1">
    <citation type="submission" date="2021-02" db="EMBL/GenBank/DDBJ databases">
        <authorList>
            <person name="Dougan E. K."/>
            <person name="Rhodes N."/>
            <person name="Thang M."/>
            <person name="Chan C."/>
        </authorList>
    </citation>
    <scope>NUCLEOTIDE SEQUENCE</scope>
</reference>
<feature type="compositionally biased region" description="Low complexity" evidence="1">
    <location>
        <begin position="46"/>
        <end position="57"/>
    </location>
</feature>
<evidence type="ECO:0000313" key="3">
    <source>
        <dbReference type="Proteomes" id="UP000604046"/>
    </source>
</evidence>
<name>A0A812UT04_9DINO</name>
<dbReference type="Proteomes" id="UP000604046">
    <property type="component" value="Unassembled WGS sequence"/>
</dbReference>
<feature type="region of interest" description="Disordered" evidence="1">
    <location>
        <begin position="1"/>
        <end position="135"/>
    </location>
</feature>
<comment type="caution">
    <text evidence="2">The sequence shown here is derived from an EMBL/GenBank/DDBJ whole genome shotgun (WGS) entry which is preliminary data.</text>
</comment>
<dbReference type="OrthoDB" id="435612at2759"/>
<organism evidence="2 3">
    <name type="scientific">Symbiodinium natans</name>
    <dbReference type="NCBI Taxonomy" id="878477"/>
    <lineage>
        <taxon>Eukaryota</taxon>
        <taxon>Sar</taxon>
        <taxon>Alveolata</taxon>
        <taxon>Dinophyceae</taxon>
        <taxon>Suessiales</taxon>
        <taxon>Symbiodiniaceae</taxon>
        <taxon>Symbiodinium</taxon>
    </lineage>
</organism>
<feature type="compositionally biased region" description="Pro residues" evidence="1">
    <location>
        <begin position="58"/>
        <end position="72"/>
    </location>
</feature>
<gene>
    <name evidence="2" type="ORF">SNAT2548_LOCUS32923</name>
</gene>
<dbReference type="AlphaFoldDB" id="A0A812UT04"/>
<keyword evidence="3" id="KW-1185">Reference proteome</keyword>